<evidence type="ECO:0000313" key="2">
    <source>
        <dbReference type="Proteomes" id="UP000192578"/>
    </source>
</evidence>
<dbReference type="AlphaFoldDB" id="A0A1W0WAM5"/>
<gene>
    <name evidence="1" type="ORF">BV898_13453</name>
</gene>
<protein>
    <submittedName>
        <fullName evidence="1">Uncharacterized protein</fullName>
    </submittedName>
</protein>
<comment type="caution">
    <text evidence="1">The sequence shown here is derived from an EMBL/GenBank/DDBJ whole genome shotgun (WGS) entry which is preliminary data.</text>
</comment>
<organism evidence="1 2">
    <name type="scientific">Hypsibius exemplaris</name>
    <name type="common">Freshwater tardigrade</name>
    <dbReference type="NCBI Taxonomy" id="2072580"/>
    <lineage>
        <taxon>Eukaryota</taxon>
        <taxon>Metazoa</taxon>
        <taxon>Ecdysozoa</taxon>
        <taxon>Tardigrada</taxon>
        <taxon>Eutardigrada</taxon>
        <taxon>Parachela</taxon>
        <taxon>Hypsibioidea</taxon>
        <taxon>Hypsibiidae</taxon>
        <taxon>Hypsibius</taxon>
    </lineage>
</organism>
<sequence>MSLADTASNSLDENLAPDSNVMGFYESIMIYAQEVTLDDEERTELSQWLDDGGTNFRNGIGITGSLSIGKTNERDRYLDMKTFDAKLGEYNPDPVVMSFYESIMIYAQEVASMTEPTGEPMKIQITVATKDLLTNIGGQARSRHS</sequence>
<evidence type="ECO:0000313" key="1">
    <source>
        <dbReference type="EMBL" id="OQV12259.1"/>
    </source>
</evidence>
<keyword evidence="2" id="KW-1185">Reference proteome</keyword>
<dbReference type="EMBL" id="MTYJ01000149">
    <property type="protein sequence ID" value="OQV12259.1"/>
    <property type="molecule type" value="Genomic_DNA"/>
</dbReference>
<accession>A0A1W0WAM5</accession>
<dbReference type="Proteomes" id="UP000192578">
    <property type="component" value="Unassembled WGS sequence"/>
</dbReference>
<name>A0A1W0WAM5_HYPEX</name>
<proteinExistence type="predicted"/>
<reference evidence="2" key="1">
    <citation type="submission" date="2017-01" db="EMBL/GenBank/DDBJ databases">
        <title>Comparative genomics of anhydrobiosis in the tardigrade Hypsibius dujardini.</title>
        <authorList>
            <person name="Yoshida Y."/>
            <person name="Koutsovoulos G."/>
            <person name="Laetsch D."/>
            <person name="Stevens L."/>
            <person name="Kumar S."/>
            <person name="Horikawa D."/>
            <person name="Ishino K."/>
            <person name="Komine S."/>
            <person name="Tomita M."/>
            <person name="Blaxter M."/>
            <person name="Arakawa K."/>
        </authorList>
    </citation>
    <scope>NUCLEOTIDE SEQUENCE [LARGE SCALE GENOMIC DNA]</scope>
    <source>
        <strain evidence="2">Z151</strain>
    </source>
</reference>